<accession>A0ABV0YM37</accession>
<reference evidence="2 3" key="1">
    <citation type="submission" date="2021-06" db="EMBL/GenBank/DDBJ databases">
        <authorList>
            <person name="Palmer J.M."/>
        </authorList>
    </citation>
    <scope>NUCLEOTIDE SEQUENCE [LARGE SCALE GENOMIC DNA]</scope>
    <source>
        <strain evidence="2 3">AS_MEX2019</strain>
        <tissue evidence="2">Muscle</tissue>
    </source>
</reference>
<keyword evidence="3" id="KW-1185">Reference proteome</keyword>
<sequence length="82" mass="9323">MLPCSSFTSRPPADGGSLPPQAQSYKVNWPWLSIRRLMHRYIFIHKAILGLFPLHLCSYISLKQSSHRLRSQDVITFSGPLA</sequence>
<organism evidence="2 3">
    <name type="scientific">Ameca splendens</name>
    <dbReference type="NCBI Taxonomy" id="208324"/>
    <lineage>
        <taxon>Eukaryota</taxon>
        <taxon>Metazoa</taxon>
        <taxon>Chordata</taxon>
        <taxon>Craniata</taxon>
        <taxon>Vertebrata</taxon>
        <taxon>Euteleostomi</taxon>
        <taxon>Actinopterygii</taxon>
        <taxon>Neopterygii</taxon>
        <taxon>Teleostei</taxon>
        <taxon>Neoteleostei</taxon>
        <taxon>Acanthomorphata</taxon>
        <taxon>Ovalentaria</taxon>
        <taxon>Atherinomorphae</taxon>
        <taxon>Cyprinodontiformes</taxon>
        <taxon>Goodeidae</taxon>
        <taxon>Ameca</taxon>
    </lineage>
</organism>
<evidence type="ECO:0000313" key="2">
    <source>
        <dbReference type="EMBL" id="MEQ2294908.1"/>
    </source>
</evidence>
<gene>
    <name evidence="2" type="ORF">AMECASPLE_008633</name>
</gene>
<evidence type="ECO:0000313" key="3">
    <source>
        <dbReference type="Proteomes" id="UP001469553"/>
    </source>
</evidence>
<protein>
    <submittedName>
        <fullName evidence="2">Uncharacterized protein</fullName>
    </submittedName>
</protein>
<dbReference type="Proteomes" id="UP001469553">
    <property type="component" value="Unassembled WGS sequence"/>
</dbReference>
<dbReference type="EMBL" id="JAHRIP010038084">
    <property type="protein sequence ID" value="MEQ2294908.1"/>
    <property type="molecule type" value="Genomic_DNA"/>
</dbReference>
<name>A0ABV0YM37_9TELE</name>
<feature type="region of interest" description="Disordered" evidence="1">
    <location>
        <begin position="1"/>
        <end position="23"/>
    </location>
</feature>
<evidence type="ECO:0000256" key="1">
    <source>
        <dbReference type="SAM" id="MobiDB-lite"/>
    </source>
</evidence>
<comment type="caution">
    <text evidence="2">The sequence shown here is derived from an EMBL/GenBank/DDBJ whole genome shotgun (WGS) entry which is preliminary data.</text>
</comment>
<proteinExistence type="predicted"/>